<evidence type="ECO:0000313" key="1">
    <source>
        <dbReference type="EMBL" id="PNR59778.1"/>
    </source>
</evidence>
<dbReference type="Gramene" id="Pp3c2_12090V3.1">
    <property type="protein sequence ID" value="Pp3c2_12090V3.1"/>
    <property type="gene ID" value="Pp3c2_12090"/>
</dbReference>
<evidence type="ECO:0000313" key="3">
    <source>
        <dbReference type="Proteomes" id="UP000006727"/>
    </source>
</evidence>
<protein>
    <submittedName>
        <fullName evidence="1 2">Uncharacterized protein</fullName>
    </submittedName>
</protein>
<organism evidence="1">
    <name type="scientific">Physcomitrium patens</name>
    <name type="common">Spreading-leaved earth moss</name>
    <name type="synonym">Physcomitrella patens</name>
    <dbReference type="NCBI Taxonomy" id="3218"/>
    <lineage>
        <taxon>Eukaryota</taxon>
        <taxon>Viridiplantae</taxon>
        <taxon>Streptophyta</taxon>
        <taxon>Embryophyta</taxon>
        <taxon>Bryophyta</taxon>
        <taxon>Bryophytina</taxon>
        <taxon>Bryopsida</taxon>
        <taxon>Funariidae</taxon>
        <taxon>Funariales</taxon>
        <taxon>Funariaceae</taxon>
        <taxon>Physcomitrium</taxon>
    </lineage>
</organism>
<evidence type="ECO:0000313" key="2">
    <source>
        <dbReference type="EnsemblPlants" id="Pp3c2_12090V3.1"/>
    </source>
</evidence>
<reference evidence="1 3" key="2">
    <citation type="journal article" date="2018" name="Plant J.">
        <title>The Physcomitrella patens chromosome-scale assembly reveals moss genome structure and evolution.</title>
        <authorList>
            <person name="Lang D."/>
            <person name="Ullrich K.K."/>
            <person name="Murat F."/>
            <person name="Fuchs J."/>
            <person name="Jenkins J."/>
            <person name="Haas F.B."/>
            <person name="Piednoel M."/>
            <person name="Gundlach H."/>
            <person name="Van Bel M."/>
            <person name="Meyberg R."/>
            <person name="Vives C."/>
            <person name="Morata J."/>
            <person name="Symeonidi A."/>
            <person name="Hiss M."/>
            <person name="Muchero W."/>
            <person name="Kamisugi Y."/>
            <person name="Saleh O."/>
            <person name="Blanc G."/>
            <person name="Decker E.L."/>
            <person name="van Gessel N."/>
            <person name="Grimwood J."/>
            <person name="Hayes R.D."/>
            <person name="Graham S.W."/>
            <person name="Gunter L.E."/>
            <person name="McDaniel S.F."/>
            <person name="Hoernstein S.N.W."/>
            <person name="Larsson A."/>
            <person name="Li F.W."/>
            <person name="Perroud P.F."/>
            <person name="Phillips J."/>
            <person name="Ranjan P."/>
            <person name="Rokshar D.S."/>
            <person name="Rothfels C.J."/>
            <person name="Schneider L."/>
            <person name="Shu S."/>
            <person name="Stevenson D.W."/>
            <person name="Thummler F."/>
            <person name="Tillich M."/>
            <person name="Villarreal Aguilar J.C."/>
            <person name="Widiez T."/>
            <person name="Wong G.K."/>
            <person name="Wymore A."/>
            <person name="Zhang Y."/>
            <person name="Zimmer A.D."/>
            <person name="Quatrano R.S."/>
            <person name="Mayer K.F.X."/>
            <person name="Goodstein D."/>
            <person name="Casacuberta J.M."/>
            <person name="Vandepoele K."/>
            <person name="Reski R."/>
            <person name="Cuming A.C."/>
            <person name="Tuskan G.A."/>
            <person name="Maumus F."/>
            <person name="Salse J."/>
            <person name="Schmutz J."/>
            <person name="Rensing S.A."/>
        </authorList>
    </citation>
    <scope>NUCLEOTIDE SEQUENCE [LARGE SCALE GENOMIC DNA]</scope>
    <source>
        <strain evidence="2 3">cv. Gransden 2004</strain>
    </source>
</reference>
<reference evidence="2" key="3">
    <citation type="submission" date="2020-12" db="UniProtKB">
        <authorList>
            <consortium name="EnsemblPlants"/>
        </authorList>
    </citation>
    <scope>IDENTIFICATION</scope>
</reference>
<dbReference type="EnsemblPlants" id="Pp3c2_12090V3.1">
    <property type="protein sequence ID" value="Pp3c2_12090V3.1"/>
    <property type="gene ID" value="Pp3c2_12090"/>
</dbReference>
<reference evidence="1 3" key="1">
    <citation type="journal article" date="2008" name="Science">
        <title>The Physcomitrella genome reveals evolutionary insights into the conquest of land by plants.</title>
        <authorList>
            <person name="Rensing S."/>
            <person name="Lang D."/>
            <person name="Zimmer A."/>
            <person name="Terry A."/>
            <person name="Salamov A."/>
            <person name="Shapiro H."/>
            <person name="Nishiyama T."/>
            <person name="Perroud P.-F."/>
            <person name="Lindquist E."/>
            <person name="Kamisugi Y."/>
            <person name="Tanahashi T."/>
            <person name="Sakakibara K."/>
            <person name="Fujita T."/>
            <person name="Oishi K."/>
            <person name="Shin-I T."/>
            <person name="Kuroki Y."/>
            <person name="Toyoda A."/>
            <person name="Suzuki Y."/>
            <person name="Hashimoto A."/>
            <person name="Yamaguchi K."/>
            <person name="Sugano A."/>
            <person name="Kohara Y."/>
            <person name="Fujiyama A."/>
            <person name="Anterola A."/>
            <person name="Aoki S."/>
            <person name="Ashton N."/>
            <person name="Barbazuk W.B."/>
            <person name="Barker E."/>
            <person name="Bennetzen J."/>
            <person name="Bezanilla M."/>
            <person name="Blankenship R."/>
            <person name="Cho S.H."/>
            <person name="Dutcher S."/>
            <person name="Estelle M."/>
            <person name="Fawcett J.A."/>
            <person name="Gundlach H."/>
            <person name="Hanada K."/>
            <person name="Heyl A."/>
            <person name="Hicks K.A."/>
            <person name="Hugh J."/>
            <person name="Lohr M."/>
            <person name="Mayer K."/>
            <person name="Melkozernov A."/>
            <person name="Murata T."/>
            <person name="Nelson D."/>
            <person name="Pils B."/>
            <person name="Prigge M."/>
            <person name="Reiss B."/>
            <person name="Renner T."/>
            <person name="Rombauts S."/>
            <person name="Rushton P."/>
            <person name="Sanderfoot A."/>
            <person name="Schween G."/>
            <person name="Shiu S.-H."/>
            <person name="Stueber K."/>
            <person name="Theodoulou F.L."/>
            <person name="Tu H."/>
            <person name="Van de Peer Y."/>
            <person name="Verrier P.J."/>
            <person name="Waters E."/>
            <person name="Wood A."/>
            <person name="Yang L."/>
            <person name="Cove D."/>
            <person name="Cuming A."/>
            <person name="Hasebe M."/>
            <person name="Lucas S."/>
            <person name="Mishler D.B."/>
            <person name="Reski R."/>
            <person name="Grigoriev I."/>
            <person name="Quatrano R.S."/>
            <person name="Boore J.L."/>
        </authorList>
    </citation>
    <scope>NUCLEOTIDE SEQUENCE [LARGE SCALE GENOMIC DNA]</scope>
    <source>
        <strain evidence="2 3">cv. Gransden 2004</strain>
    </source>
</reference>
<proteinExistence type="predicted"/>
<dbReference type="AlphaFoldDB" id="A0A2K1L172"/>
<sequence length="35" mass="4037">MEPDLRWLNFGQKPSTKCLSHLRPGDARAKASRRL</sequence>
<name>A0A2K1L172_PHYPA</name>
<keyword evidence="3" id="KW-1185">Reference proteome</keyword>
<dbReference type="Proteomes" id="UP000006727">
    <property type="component" value="Chromosome 2"/>
</dbReference>
<dbReference type="InParanoid" id="A0A2K1L172"/>
<accession>A0A2K1L172</accession>
<gene>
    <name evidence="1" type="ORF">PHYPA_002570</name>
</gene>
<dbReference type="EMBL" id="ABEU02000002">
    <property type="protein sequence ID" value="PNR59778.1"/>
    <property type="molecule type" value="Genomic_DNA"/>
</dbReference>